<comment type="caution">
    <text evidence="1">The sequence shown here is derived from an EMBL/GenBank/DDBJ whole genome shotgun (WGS) entry which is preliminary data.</text>
</comment>
<reference evidence="1 2" key="1">
    <citation type="submission" date="2020-04" db="EMBL/GenBank/DDBJ databases">
        <title>Paraburkholderia sp. G-4-1-8 isolated from soil.</title>
        <authorList>
            <person name="Dahal R.H."/>
        </authorList>
    </citation>
    <scope>NUCLEOTIDE SEQUENCE [LARGE SCALE GENOMIC DNA]</scope>
    <source>
        <strain evidence="1 2">G-4-1-8</strain>
    </source>
</reference>
<evidence type="ECO:0000313" key="1">
    <source>
        <dbReference type="EMBL" id="NML35250.1"/>
    </source>
</evidence>
<keyword evidence="2" id="KW-1185">Reference proteome</keyword>
<gene>
    <name evidence="1" type="ORF">HHL14_31055</name>
</gene>
<dbReference type="RefSeq" id="WP_169501431.1">
    <property type="nucleotide sequence ID" value="NZ_JABBFZ010000034.1"/>
</dbReference>
<protein>
    <submittedName>
        <fullName evidence="1">Uncharacterized protein</fullName>
    </submittedName>
</protein>
<dbReference type="AlphaFoldDB" id="A0A7Y0A2C1"/>
<accession>A0A7Y0A2C1</accession>
<sequence>MPKPTQNLVSQMKIFGAVCTFVVLAWLIASTSIPHAPAVQPCSPEWFTYLDSHYGNTSDAEGHGPDPGDAEWFNAFERQAKLPDSHDLSSNSQRCQLIQSELARRIYIVNQNLGFITSF</sequence>
<evidence type="ECO:0000313" key="2">
    <source>
        <dbReference type="Proteomes" id="UP000583127"/>
    </source>
</evidence>
<proteinExistence type="predicted"/>
<organism evidence="1 2">
    <name type="scientific">Paraburkholderia antibiotica</name>
    <dbReference type="NCBI Taxonomy" id="2728839"/>
    <lineage>
        <taxon>Bacteria</taxon>
        <taxon>Pseudomonadati</taxon>
        <taxon>Pseudomonadota</taxon>
        <taxon>Betaproteobacteria</taxon>
        <taxon>Burkholderiales</taxon>
        <taxon>Burkholderiaceae</taxon>
        <taxon>Paraburkholderia</taxon>
    </lineage>
</organism>
<name>A0A7Y0A2C1_9BURK</name>
<dbReference type="Proteomes" id="UP000583127">
    <property type="component" value="Unassembled WGS sequence"/>
</dbReference>
<dbReference type="EMBL" id="JABBFZ010000034">
    <property type="protein sequence ID" value="NML35250.1"/>
    <property type="molecule type" value="Genomic_DNA"/>
</dbReference>